<feature type="coiled-coil region" evidence="1">
    <location>
        <begin position="275"/>
        <end position="302"/>
    </location>
</feature>
<keyword evidence="1" id="KW-0175">Coiled coil</keyword>
<comment type="caution">
    <text evidence="3">The sequence shown here is derived from an EMBL/GenBank/DDBJ whole genome shotgun (WGS) entry which is preliminary data.</text>
</comment>
<dbReference type="Proteomes" id="UP000265515">
    <property type="component" value="Unassembled WGS sequence"/>
</dbReference>
<dbReference type="Gramene" id="GBG90406">
    <property type="protein sequence ID" value="GBG90406"/>
    <property type="gene ID" value="CBR_g50654"/>
</dbReference>
<dbReference type="AlphaFoldDB" id="A0A388M7A0"/>
<accession>A0A388M7A0</accession>
<evidence type="ECO:0000313" key="4">
    <source>
        <dbReference type="Proteomes" id="UP000265515"/>
    </source>
</evidence>
<feature type="compositionally biased region" description="Polar residues" evidence="2">
    <location>
        <begin position="10"/>
        <end position="20"/>
    </location>
</feature>
<sequence length="524" mass="57990">MAQYKRTDSDQTLSQPSMGSSRVLRSPRSGDFSFALVLPPHPTPSEGESDSSLKSRQPVAAYAPAGKADGSVKPPPLSALEKSRQDASPWGGDPPSAISSLGITRRISADVAELEATIDQLRHEKDRLEHALLAERSVCKPLELMVNCKGHVPVTEKVEERGASDEVCCSEWGHAVDRKSGADRPLLRGGLRAVGELPPLGTAAGAAETMCVSTEERLGGQWRSSSVMTSTASQNILVGGHRSEIGHAITIEEFLQLQEDATESRKENVHLREQVEEGNVLVRQQEQEMEELRGQIAEIRAQWERERVKLGSLVTDLEQKITEEKRRSRERDKVLMQRLSAQHSRTESEISALCMELDSAQTYAKEAQAKLEYVSRIAEAEKESVQRLQTELSEIQESMVEKELLLQQENTVLRCELAELQGSLALGRLPDEENLEAGSCARNNEKRMLQVEVAEALRDSIGRMKSLMKAMRHEQAINGRLNAKVKELLIQVQSGARKKGRARPLSARLELRPNDSSNCCKAFA</sequence>
<feature type="region of interest" description="Disordered" evidence="2">
    <location>
        <begin position="1"/>
        <end position="97"/>
    </location>
</feature>
<organism evidence="3 4">
    <name type="scientific">Chara braunii</name>
    <name type="common">Braun's stonewort</name>
    <dbReference type="NCBI Taxonomy" id="69332"/>
    <lineage>
        <taxon>Eukaryota</taxon>
        <taxon>Viridiplantae</taxon>
        <taxon>Streptophyta</taxon>
        <taxon>Charophyceae</taxon>
        <taxon>Charales</taxon>
        <taxon>Characeae</taxon>
        <taxon>Chara</taxon>
    </lineage>
</organism>
<evidence type="ECO:0000256" key="2">
    <source>
        <dbReference type="SAM" id="MobiDB-lite"/>
    </source>
</evidence>
<keyword evidence="4" id="KW-1185">Reference proteome</keyword>
<feature type="coiled-coil region" evidence="1">
    <location>
        <begin position="378"/>
        <end position="405"/>
    </location>
</feature>
<feature type="coiled-coil region" evidence="1">
    <location>
        <begin position="104"/>
        <end position="138"/>
    </location>
</feature>
<proteinExistence type="predicted"/>
<gene>
    <name evidence="3" type="ORF">CBR_g50654</name>
</gene>
<evidence type="ECO:0000313" key="3">
    <source>
        <dbReference type="EMBL" id="GBG90406.1"/>
    </source>
</evidence>
<reference evidence="3 4" key="1">
    <citation type="journal article" date="2018" name="Cell">
        <title>The Chara Genome: Secondary Complexity and Implications for Plant Terrestrialization.</title>
        <authorList>
            <person name="Nishiyama T."/>
            <person name="Sakayama H."/>
            <person name="Vries J.D."/>
            <person name="Buschmann H."/>
            <person name="Saint-Marcoux D."/>
            <person name="Ullrich K.K."/>
            <person name="Haas F.B."/>
            <person name="Vanderstraeten L."/>
            <person name="Becker D."/>
            <person name="Lang D."/>
            <person name="Vosolsobe S."/>
            <person name="Rombauts S."/>
            <person name="Wilhelmsson P.K.I."/>
            <person name="Janitza P."/>
            <person name="Kern R."/>
            <person name="Heyl A."/>
            <person name="Rumpler F."/>
            <person name="Villalobos L.I.A.C."/>
            <person name="Clay J.M."/>
            <person name="Skokan R."/>
            <person name="Toyoda A."/>
            <person name="Suzuki Y."/>
            <person name="Kagoshima H."/>
            <person name="Schijlen E."/>
            <person name="Tajeshwar N."/>
            <person name="Catarino B."/>
            <person name="Hetherington A.J."/>
            <person name="Saltykova A."/>
            <person name="Bonnot C."/>
            <person name="Breuninger H."/>
            <person name="Symeonidi A."/>
            <person name="Radhakrishnan G.V."/>
            <person name="Van Nieuwerburgh F."/>
            <person name="Deforce D."/>
            <person name="Chang C."/>
            <person name="Karol K.G."/>
            <person name="Hedrich R."/>
            <person name="Ulvskov P."/>
            <person name="Glockner G."/>
            <person name="Delwiche C.F."/>
            <person name="Petrasek J."/>
            <person name="Van de Peer Y."/>
            <person name="Friml J."/>
            <person name="Beilby M."/>
            <person name="Dolan L."/>
            <person name="Kohara Y."/>
            <person name="Sugano S."/>
            <person name="Fujiyama A."/>
            <person name="Delaux P.-M."/>
            <person name="Quint M."/>
            <person name="TheiBen G."/>
            <person name="Hagemann M."/>
            <person name="Harholt J."/>
            <person name="Dunand C."/>
            <person name="Zachgo S."/>
            <person name="Langdale J."/>
            <person name="Maumus F."/>
            <person name="Straeten D.V.D."/>
            <person name="Gould S.B."/>
            <person name="Rensing S.A."/>
        </authorList>
    </citation>
    <scope>NUCLEOTIDE SEQUENCE [LARGE SCALE GENOMIC DNA]</scope>
    <source>
        <strain evidence="3 4">S276</strain>
    </source>
</reference>
<evidence type="ECO:0000256" key="1">
    <source>
        <dbReference type="SAM" id="Coils"/>
    </source>
</evidence>
<dbReference type="EMBL" id="BFEA01000808">
    <property type="protein sequence ID" value="GBG90406.1"/>
    <property type="molecule type" value="Genomic_DNA"/>
</dbReference>
<name>A0A388M7A0_CHABU</name>
<protein>
    <submittedName>
        <fullName evidence="3">Uncharacterized protein</fullName>
    </submittedName>
</protein>